<gene>
    <name evidence="1" type="ORF">E2C01_039265</name>
</gene>
<proteinExistence type="predicted"/>
<protein>
    <submittedName>
        <fullName evidence="1">Uncharacterized protein</fullName>
    </submittedName>
</protein>
<sequence length="72" mass="8188">MLHHTTLHHTTAKSHFFYYFSPKPSRLSYCLSSSSRLTQHVENGWRGAPPSCLVSGVTHILSLVRLQHLSDQ</sequence>
<name>A0A5B7FGE5_PORTR</name>
<dbReference type="EMBL" id="VSRR010006787">
    <property type="protein sequence ID" value="MPC45562.1"/>
    <property type="molecule type" value="Genomic_DNA"/>
</dbReference>
<evidence type="ECO:0000313" key="2">
    <source>
        <dbReference type="Proteomes" id="UP000324222"/>
    </source>
</evidence>
<dbReference type="Proteomes" id="UP000324222">
    <property type="component" value="Unassembled WGS sequence"/>
</dbReference>
<evidence type="ECO:0000313" key="1">
    <source>
        <dbReference type="EMBL" id="MPC45562.1"/>
    </source>
</evidence>
<comment type="caution">
    <text evidence="1">The sequence shown here is derived from an EMBL/GenBank/DDBJ whole genome shotgun (WGS) entry which is preliminary data.</text>
</comment>
<reference evidence="1 2" key="1">
    <citation type="submission" date="2019-05" db="EMBL/GenBank/DDBJ databases">
        <title>Another draft genome of Portunus trituberculatus and its Hox gene families provides insights of decapod evolution.</title>
        <authorList>
            <person name="Jeong J.-H."/>
            <person name="Song I."/>
            <person name="Kim S."/>
            <person name="Choi T."/>
            <person name="Kim D."/>
            <person name="Ryu S."/>
            <person name="Kim W."/>
        </authorList>
    </citation>
    <scope>NUCLEOTIDE SEQUENCE [LARGE SCALE GENOMIC DNA]</scope>
    <source>
        <tissue evidence="1">Muscle</tissue>
    </source>
</reference>
<accession>A0A5B7FGE5</accession>
<dbReference type="AlphaFoldDB" id="A0A5B7FGE5"/>
<organism evidence="1 2">
    <name type="scientific">Portunus trituberculatus</name>
    <name type="common">Swimming crab</name>
    <name type="synonym">Neptunus trituberculatus</name>
    <dbReference type="NCBI Taxonomy" id="210409"/>
    <lineage>
        <taxon>Eukaryota</taxon>
        <taxon>Metazoa</taxon>
        <taxon>Ecdysozoa</taxon>
        <taxon>Arthropoda</taxon>
        <taxon>Crustacea</taxon>
        <taxon>Multicrustacea</taxon>
        <taxon>Malacostraca</taxon>
        <taxon>Eumalacostraca</taxon>
        <taxon>Eucarida</taxon>
        <taxon>Decapoda</taxon>
        <taxon>Pleocyemata</taxon>
        <taxon>Brachyura</taxon>
        <taxon>Eubrachyura</taxon>
        <taxon>Portunoidea</taxon>
        <taxon>Portunidae</taxon>
        <taxon>Portuninae</taxon>
        <taxon>Portunus</taxon>
    </lineage>
</organism>
<keyword evidence="2" id="KW-1185">Reference proteome</keyword>